<keyword evidence="1" id="KW-0479">Metal-binding</keyword>
<feature type="region of interest" description="Disordered" evidence="5">
    <location>
        <begin position="1"/>
        <end position="29"/>
    </location>
</feature>
<proteinExistence type="predicted"/>
<dbReference type="SMART" id="SM00396">
    <property type="entry name" value="ZnF_UBR1"/>
    <property type="match status" value="1"/>
</dbReference>
<protein>
    <recommendedName>
        <fullName evidence="6">UBR-type domain-containing protein</fullName>
    </recommendedName>
</protein>
<dbReference type="GO" id="GO:0061630">
    <property type="term" value="F:ubiquitin protein ligase activity"/>
    <property type="evidence" value="ECO:0007669"/>
    <property type="project" value="InterPro"/>
</dbReference>
<feature type="region of interest" description="Disordered" evidence="5">
    <location>
        <begin position="401"/>
        <end position="430"/>
    </location>
</feature>
<dbReference type="CDD" id="cd19677">
    <property type="entry name" value="UBR-box_UBR7"/>
    <property type="match status" value="1"/>
</dbReference>
<dbReference type="PANTHER" id="PTHR13513:SF9">
    <property type="entry name" value="E3 UBIQUITIN-PROTEIN LIGASE UBR7-RELATED"/>
    <property type="match status" value="1"/>
</dbReference>
<reference evidence="7" key="1">
    <citation type="submission" date="2020-02" db="EMBL/GenBank/DDBJ databases">
        <authorList>
            <person name="Palmer J.M."/>
        </authorList>
    </citation>
    <scope>NUCLEOTIDE SEQUENCE</scope>
    <source>
        <strain evidence="7">EPUS1.4</strain>
        <tissue evidence="7">Thallus</tissue>
    </source>
</reference>
<dbReference type="GO" id="GO:0005737">
    <property type="term" value="C:cytoplasm"/>
    <property type="evidence" value="ECO:0007669"/>
    <property type="project" value="TreeGrafter"/>
</dbReference>
<keyword evidence="3" id="KW-0862">Zinc</keyword>
<accession>A0A8H7ARQ0</accession>
<gene>
    <name evidence="7" type="ORF">GJ744_003478</name>
</gene>
<organism evidence="7 8">
    <name type="scientific">Endocarpon pusillum</name>
    <dbReference type="NCBI Taxonomy" id="364733"/>
    <lineage>
        <taxon>Eukaryota</taxon>
        <taxon>Fungi</taxon>
        <taxon>Dikarya</taxon>
        <taxon>Ascomycota</taxon>
        <taxon>Pezizomycotina</taxon>
        <taxon>Eurotiomycetes</taxon>
        <taxon>Chaetothyriomycetidae</taxon>
        <taxon>Verrucariales</taxon>
        <taxon>Verrucariaceae</taxon>
        <taxon>Endocarpon</taxon>
    </lineage>
</organism>
<feature type="region of interest" description="Disordered" evidence="5">
    <location>
        <begin position="217"/>
        <end position="242"/>
    </location>
</feature>
<feature type="compositionally biased region" description="Basic and acidic residues" evidence="5">
    <location>
        <begin position="508"/>
        <end position="521"/>
    </location>
</feature>
<dbReference type="Proteomes" id="UP000606974">
    <property type="component" value="Unassembled WGS sequence"/>
</dbReference>
<evidence type="ECO:0000256" key="1">
    <source>
        <dbReference type="ARBA" id="ARBA00022723"/>
    </source>
</evidence>
<name>A0A8H7ARQ0_9EURO</name>
<evidence type="ECO:0000313" key="7">
    <source>
        <dbReference type="EMBL" id="KAF7511747.1"/>
    </source>
</evidence>
<keyword evidence="2" id="KW-0863">Zinc-finger</keyword>
<evidence type="ECO:0000256" key="3">
    <source>
        <dbReference type="ARBA" id="ARBA00022833"/>
    </source>
</evidence>
<feature type="domain" description="UBR-type" evidence="6">
    <location>
        <begin position="54"/>
        <end position="132"/>
    </location>
</feature>
<feature type="compositionally biased region" description="Polar residues" evidence="5">
    <location>
        <begin position="13"/>
        <end position="29"/>
    </location>
</feature>
<evidence type="ECO:0000256" key="5">
    <source>
        <dbReference type="SAM" id="MobiDB-lite"/>
    </source>
</evidence>
<evidence type="ECO:0000256" key="4">
    <source>
        <dbReference type="PROSITE-ProRule" id="PRU00508"/>
    </source>
</evidence>
<evidence type="ECO:0000313" key="8">
    <source>
        <dbReference type="Proteomes" id="UP000606974"/>
    </source>
</evidence>
<feature type="compositionally biased region" description="Polar residues" evidence="5">
    <location>
        <begin position="333"/>
        <end position="353"/>
    </location>
</feature>
<dbReference type="InterPro" id="IPR003126">
    <property type="entry name" value="Znf_UBR"/>
</dbReference>
<dbReference type="PANTHER" id="PTHR13513">
    <property type="entry name" value="E3 UBIQUITIN-PROTEIN LIGASE UBR7"/>
    <property type="match status" value="1"/>
</dbReference>
<feature type="compositionally biased region" description="Basic and acidic residues" evidence="5">
    <location>
        <begin position="1"/>
        <end position="11"/>
    </location>
</feature>
<feature type="region of interest" description="Disordered" evidence="5">
    <location>
        <begin position="301"/>
        <end position="359"/>
    </location>
</feature>
<comment type="caution">
    <text evidence="7">The sequence shown here is derived from an EMBL/GenBank/DDBJ whole genome shotgun (WGS) entry which is preliminary data.</text>
</comment>
<dbReference type="InterPro" id="IPR047506">
    <property type="entry name" value="UBR7-like_UBR-box"/>
</dbReference>
<keyword evidence="8" id="KW-1185">Reference proteome</keyword>
<dbReference type="AlphaFoldDB" id="A0A8H7ARQ0"/>
<sequence>MDASLDRKMVHDTVSQEQPKVTNESQDSQTATDFINTQLQLEAEAREVLPYAFDSCTQPLGPLRQTIFACTTCNPPPASEAQVYTPAGICYSCSIACHGDHTLVELFSRRNFVCDCGSTRMPTTSPCTLRSDPLTGAKGVHSQEAAKANHYNHNFQNRFCGCGEEYDAAQEKGTMFQCLGLGTVETGGCGEDWWHPECLMGRPRNWGRWKTCAAEQPKAENDVLSTSEAPELDEDHSAPPGFPHEEDFEALLCFKCVESNPWIKQYAGASGFLPPLFKHDNTPAAADDVEVTTLEAGCTSRTISSTLDEPRKRKANDEDDSRSSSPVKRVRQESQPPSTDSGLQTNDNRTAQPKQKHDFLSLAPQGTFSLFLKEDFRDHICHCPRCYPNIIPHPQLLEEEDTYEPPVSESGESDRVPGSGVRSHGTGSLLERGEAALNNMDRVRAIEGVMVYNHLKDKVKDFLKPYAESGKVVGAEDIKAYFEKLRGDDAAIREAGTKPGNDDEDKENDGGTDYRKEQRGC</sequence>
<dbReference type="InterPro" id="IPR040204">
    <property type="entry name" value="UBR7"/>
</dbReference>
<feature type="region of interest" description="Disordered" evidence="5">
    <location>
        <begin position="489"/>
        <end position="521"/>
    </location>
</feature>
<dbReference type="PROSITE" id="PS51157">
    <property type="entry name" value="ZF_UBR"/>
    <property type="match status" value="1"/>
</dbReference>
<feature type="zinc finger region" description="UBR-type" evidence="4">
    <location>
        <begin position="54"/>
        <end position="132"/>
    </location>
</feature>
<dbReference type="EMBL" id="JAACFV010000017">
    <property type="protein sequence ID" value="KAF7511747.1"/>
    <property type="molecule type" value="Genomic_DNA"/>
</dbReference>
<evidence type="ECO:0000256" key="2">
    <source>
        <dbReference type="ARBA" id="ARBA00022771"/>
    </source>
</evidence>
<dbReference type="OrthoDB" id="10262564at2759"/>
<evidence type="ECO:0000259" key="6">
    <source>
        <dbReference type="PROSITE" id="PS51157"/>
    </source>
</evidence>
<dbReference type="Pfam" id="PF02207">
    <property type="entry name" value="zf-UBR"/>
    <property type="match status" value="1"/>
</dbReference>
<dbReference type="GO" id="GO:0008270">
    <property type="term" value="F:zinc ion binding"/>
    <property type="evidence" value="ECO:0007669"/>
    <property type="project" value="UniProtKB-KW"/>
</dbReference>